<keyword evidence="4 5" id="KW-0472">Membrane</keyword>
<feature type="transmembrane region" description="Helical" evidence="5">
    <location>
        <begin position="272"/>
        <end position="292"/>
    </location>
</feature>
<dbReference type="GO" id="GO:0016020">
    <property type="term" value="C:membrane"/>
    <property type="evidence" value="ECO:0007669"/>
    <property type="project" value="UniProtKB-SubCell"/>
</dbReference>
<evidence type="ECO:0000313" key="9">
    <source>
        <dbReference type="WormBase" id="CBG06530"/>
    </source>
</evidence>
<keyword evidence="2 5" id="KW-0812">Transmembrane</keyword>
<evidence type="ECO:0000256" key="5">
    <source>
        <dbReference type="SAM" id="Phobius"/>
    </source>
</evidence>
<sequence length="339" mass="38671">MISYLNFNSFDQHGFKELDSYVSEFVRSVMNYCLYMEFYFSKIGAILNIFHLIILCQRSMRISSTNIIMIGIAICDLTCMGIIIKNDLLLLETLQPCSPPRSLNQMRLDWLVTTVHNALRRCSAWLAMSMTIVRYLVITDIPANNSKFSSPEFGLKITLYAFSISFIFSILFYLHVDIVEIGTWHPNESCGMSDGLLTVYSEQFNDFFESNNALIARGRLLLEGIFAKLIPCLAVPVLTGLLIYEIRKSRISSTLEISVANKKSRKSRQDRTTILIIFVAGSFLISEFPLGIVDMYKVIWIGDMNYDRSRWLPLHQRPGLLQLNEQGCNTDSEHSTTSA</sequence>
<feature type="domain" description="G-protein coupled receptors family 1 profile" evidence="6">
    <location>
        <begin position="47"/>
        <end position="299"/>
    </location>
</feature>
<dbReference type="InterPro" id="IPR017452">
    <property type="entry name" value="GPCR_Rhodpsn_7TM"/>
</dbReference>
<dbReference type="eggNOG" id="ENOG502TGT7">
    <property type="taxonomic scope" value="Eukaryota"/>
</dbReference>
<dbReference type="SUPFAM" id="SSF81321">
    <property type="entry name" value="Family A G protein-coupled receptor-like"/>
    <property type="match status" value="1"/>
</dbReference>
<evidence type="ECO:0000259" key="6">
    <source>
        <dbReference type="PROSITE" id="PS50262"/>
    </source>
</evidence>
<evidence type="ECO:0000256" key="2">
    <source>
        <dbReference type="ARBA" id="ARBA00022692"/>
    </source>
</evidence>
<dbReference type="InterPro" id="IPR019427">
    <property type="entry name" value="7TM_GPCR_serpentine_rcpt_Srw"/>
</dbReference>
<evidence type="ECO:0000256" key="4">
    <source>
        <dbReference type="ARBA" id="ARBA00023136"/>
    </source>
</evidence>
<evidence type="ECO:0000256" key="3">
    <source>
        <dbReference type="ARBA" id="ARBA00022989"/>
    </source>
</evidence>
<feature type="transmembrane region" description="Helical" evidence="5">
    <location>
        <begin position="157"/>
        <end position="176"/>
    </location>
</feature>
<dbReference type="RefSeq" id="XP_002647458.1">
    <property type="nucleotide sequence ID" value="XM_002647412.1"/>
</dbReference>
<dbReference type="OMA" id="KLIPCFT"/>
<dbReference type="GeneID" id="8589457"/>
<protein>
    <submittedName>
        <fullName evidence="7">Protein CBG06530</fullName>
    </submittedName>
</protein>
<dbReference type="CDD" id="cd14978">
    <property type="entry name" value="7tmA_FMRFamide_R-like"/>
    <property type="match status" value="1"/>
</dbReference>
<organism evidence="7 8">
    <name type="scientific">Caenorhabditis briggsae</name>
    <dbReference type="NCBI Taxonomy" id="6238"/>
    <lineage>
        <taxon>Eukaryota</taxon>
        <taxon>Metazoa</taxon>
        <taxon>Ecdysozoa</taxon>
        <taxon>Nematoda</taxon>
        <taxon>Chromadorea</taxon>
        <taxon>Rhabditida</taxon>
        <taxon>Rhabditina</taxon>
        <taxon>Rhabditomorpha</taxon>
        <taxon>Rhabditoidea</taxon>
        <taxon>Rhabditidae</taxon>
        <taxon>Peloderinae</taxon>
        <taxon>Caenorhabditis</taxon>
    </lineage>
</organism>
<keyword evidence="8" id="KW-1185">Reference proteome</keyword>
<dbReference type="AlphaFoldDB" id="A8X2G2"/>
<evidence type="ECO:0000256" key="1">
    <source>
        <dbReference type="ARBA" id="ARBA00004370"/>
    </source>
</evidence>
<dbReference type="GO" id="GO:0008528">
    <property type="term" value="F:G protein-coupled peptide receptor activity"/>
    <property type="evidence" value="ECO:0007669"/>
    <property type="project" value="InterPro"/>
</dbReference>
<dbReference type="Pfam" id="PF10324">
    <property type="entry name" value="7TM_GPCR_Srw"/>
    <property type="match status" value="1"/>
</dbReference>
<feature type="transmembrane region" description="Helical" evidence="5">
    <location>
        <begin position="38"/>
        <end position="55"/>
    </location>
</feature>
<accession>A8X2G2</accession>
<evidence type="ECO:0000313" key="8">
    <source>
        <dbReference type="Proteomes" id="UP000008549"/>
    </source>
</evidence>
<name>A8X2G2_CAEBR</name>
<reference evidence="7 8" key="1">
    <citation type="journal article" date="2003" name="PLoS Biol.">
        <title>The genome sequence of Caenorhabditis briggsae: a platform for comparative genomics.</title>
        <authorList>
            <person name="Stein L.D."/>
            <person name="Bao Z."/>
            <person name="Blasiar D."/>
            <person name="Blumenthal T."/>
            <person name="Brent M.R."/>
            <person name="Chen N."/>
            <person name="Chinwalla A."/>
            <person name="Clarke L."/>
            <person name="Clee C."/>
            <person name="Coghlan A."/>
            <person name="Coulson A."/>
            <person name="D'Eustachio P."/>
            <person name="Fitch D.H."/>
            <person name="Fulton L.A."/>
            <person name="Fulton R.E."/>
            <person name="Griffiths-Jones S."/>
            <person name="Harris T.W."/>
            <person name="Hillier L.W."/>
            <person name="Kamath R."/>
            <person name="Kuwabara P.E."/>
            <person name="Mardis E.R."/>
            <person name="Marra M.A."/>
            <person name="Miner T.L."/>
            <person name="Minx P."/>
            <person name="Mullikin J.C."/>
            <person name="Plumb R.W."/>
            <person name="Rogers J."/>
            <person name="Schein J.E."/>
            <person name="Sohrmann M."/>
            <person name="Spieth J."/>
            <person name="Stajich J.E."/>
            <person name="Wei C."/>
            <person name="Willey D."/>
            <person name="Wilson R.K."/>
            <person name="Durbin R."/>
            <person name="Waterston R.H."/>
        </authorList>
    </citation>
    <scope>NUCLEOTIDE SEQUENCE [LARGE SCALE GENOMIC DNA]</scope>
    <source>
        <strain evidence="7 8">AF16</strain>
    </source>
</reference>
<dbReference type="Gene3D" id="1.20.1070.10">
    <property type="entry name" value="Rhodopsin 7-helix transmembrane proteins"/>
    <property type="match status" value="1"/>
</dbReference>
<dbReference type="InParanoid" id="A8X2G2"/>
<dbReference type="PANTHER" id="PTHR22751:SF63">
    <property type="entry name" value="G-PROTEIN COUPLED RECEPTORS FAMILY 1 PROFILE DOMAIN-CONTAINING PROTEIN"/>
    <property type="match status" value="1"/>
</dbReference>
<dbReference type="Proteomes" id="UP000008549">
    <property type="component" value="Unassembled WGS sequence"/>
</dbReference>
<keyword evidence="3 5" id="KW-1133">Transmembrane helix</keyword>
<dbReference type="HOGENOM" id="CLU_043715_0_2_1"/>
<evidence type="ECO:0000313" key="7">
    <source>
        <dbReference type="EMBL" id="CAP26822.1"/>
    </source>
</evidence>
<comment type="subcellular location">
    <subcellularLocation>
        <location evidence="1">Membrane</location>
    </subcellularLocation>
</comment>
<dbReference type="PANTHER" id="PTHR22751">
    <property type="entry name" value="G-PROTEIN COUPLED RECEPTOR-RELATED"/>
    <property type="match status" value="1"/>
</dbReference>
<dbReference type="PROSITE" id="PS50262">
    <property type="entry name" value="G_PROTEIN_RECEP_F1_2"/>
    <property type="match status" value="1"/>
</dbReference>
<reference evidence="7 8" key="2">
    <citation type="journal article" date="2011" name="PLoS Genet.">
        <title>Caenorhabditis briggsae recombinant inbred line genotypes reveal inter-strain incompatibility and the evolution of recombination.</title>
        <authorList>
            <person name="Ross J.A."/>
            <person name="Koboldt D.C."/>
            <person name="Staisch J.E."/>
            <person name="Chamberlin H.M."/>
            <person name="Gupta B.P."/>
            <person name="Miller R.D."/>
            <person name="Baird S.E."/>
            <person name="Haag E.S."/>
        </authorList>
    </citation>
    <scope>NUCLEOTIDE SEQUENCE [LARGE SCALE GENOMIC DNA]</scope>
    <source>
        <strain evidence="7 8">AF16</strain>
    </source>
</reference>
<proteinExistence type="predicted"/>
<dbReference type="EMBL" id="HE601320">
    <property type="protein sequence ID" value="CAP26822.1"/>
    <property type="molecule type" value="Genomic_DNA"/>
</dbReference>
<dbReference type="WormBase" id="CBG06530">
    <property type="protein sequence ID" value="CBP15619"/>
    <property type="gene ID" value="WBGene00028792"/>
</dbReference>
<feature type="transmembrane region" description="Helical" evidence="5">
    <location>
        <begin position="67"/>
        <end position="84"/>
    </location>
</feature>
<dbReference type="CTD" id="8589457"/>
<gene>
    <name evidence="7 9" type="ORF">CBG06530</name>
    <name evidence="7" type="ORF">CBG_06530</name>
</gene>
<dbReference type="KEGG" id="cbr:CBG_06530"/>